<dbReference type="KEGG" id="bfo:118422302"/>
<dbReference type="PROSITE" id="PS00678">
    <property type="entry name" value="WD_REPEATS_1"/>
    <property type="match status" value="1"/>
</dbReference>
<evidence type="ECO:0000313" key="6">
    <source>
        <dbReference type="Proteomes" id="UP000001554"/>
    </source>
</evidence>
<evidence type="ECO:0000256" key="4">
    <source>
        <dbReference type="ARBA" id="ARBA00023242"/>
    </source>
</evidence>
<dbReference type="PANTHER" id="PTHR22652:SF0">
    <property type="entry name" value="NUCLEOPORIN NUP43"/>
    <property type="match status" value="1"/>
</dbReference>
<keyword evidence="6" id="KW-1185">Reference proteome</keyword>
<evidence type="ECO:0000256" key="1">
    <source>
        <dbReference type="ARBA" id="ARBA00004123"/>
    </source>
</evidence>
<dbReference type="Pfam" id="PF00400">
    <property type="entry name" value="WD40"/>
    <property type="match status" value="1"/>
</dbReference>
<feature type="repeat" description="WD" evidence="5">
    <location>
        <begin position="213"/>
        <end position="255"/>
    </location>
</feature>
<reference evidence="7" key="2">
    <citation type="submission" date="2025-08" db="UniProtKB">
        <authorList>
            <consortium name="RefSeq"/>
        </authorList>
    </citation>
    <scope>IDENTIFICATION</scope>
    <source>
        <strain evidence="7">S238N-H82</strain>
        <tissue evidence="7">Testes</tissue>
    </source>
</reference>
<dbReference type="SUPFAM" id="SSF50978">
    <property type="entry name" value="WD40 repeat-like"/>
    <property type="match status" value="1"/>
</dbReference>
<name>A0A9J7LNZ9_BRAFL</name>
<dbReference type="InterPro" id="IPR036322">
    <property type="entry name" value="WD40_repeat_dom_sf"/>
</dbReference>
<dbReference type="GeneID" id="118422302"/>
<organism evidence="6 7">
    <name type="scientific">Branchiostoma floridae</name>
    <name type="common">Florida lancelet</name>
    <name type="synonym">Amphioxus</name>
    <dbReference type="NCBI Taxonomy" id="7739"/>
    <lineage>
        <taxon>Eukaryota</taxon>
        <taxon>Metazoa</taxon>
        <taxon>Chordata</taxon>
        <taxon>Cephalochordata</taxon>
        <taxon>Leptocardii</taxon>
        <taxon>Amphioxiformes</taxon>
        <taxon>Branchiostomatidae</taxon>
        <taxon>Branchiostoma</taxon>
    </lineage>
</organism>
<dbReference type="PANTHER" id="PTHR22652">
    <property type="entry name" value="NUCLEOPORIN NUP43"/>
    <property type="match status" value="1"/>
</dbReference>
<keyword evidence="2 5" id="KW-0853">WD repeat</keyword>
<accession>A0A9J7LNZ9</accession>
<evidence type="ECO:0000313" key="7">
    <source>
        <dbReference type="RefSeq" id="XP_035685713.1"/>
    </source>
</evidence>
<dbReference type="SMART" id="SM00320">
    <property type="entry name" value="WD40"/>
    <property type="match status" value="4"/>
</dbReference>
<proteinExistence type="predicted"/>
<comment type="subcellular location">
    <subcellularLocation>
        <location evidence="1">Nucleus</location>
    </subcellularLocation>
</comment>
<dbReference type="GO" id="GO:0031080">
    <property type="term" value="C:nuclear pore outer ring"/>
    <property type="evidence" value="ECO:0000318"/>
    <property type="project" value="GO_Central"/>
</dbReference>
<gene>
    <name evidence="7" type="primary">LOC118422302</name>
</gene>
<keyword evidence="4" id="KW-0539">Nucleus</keyword>
<dbReference type="AlphaFoldDB" id="A0A9J7LNZ9"/>
<sequence>MAETIAEFVSEKVNKIRWRPQGPQALQQSDVFVSGSWDNEENRVRLWHLPDTPVKTEGVAAKGQLPARAVEPRLLCEVPHQGDVKDLKFLDYDKILAASSTGNVTLYKHHHNSQTLSVGQTWESLHHHGGRGCPCTGLAATLPDIVTVGEDGRINVVRVDHRAPIRTIDDADSCTLNAVSLKAFEVITVNSSGQLKVFDLRRPSSEPTRIFLLSGERIPLHCLDKHPGQPHIVATGGQDGSLYMWDLRQERHPVSAMDAHAWDMWEVLFHPTHPDHLFSCSQDGSLWHWDVSMTTATPLAMATPTASRSLVFLLMKRNRLKFSSICVQFLGTPFPSRLPAASQAQSSPWLLAKTGKQKVEVSSLLLDNIMSVNSLDIVGRNVVCGTDGEAIYVVRNINIR</sequence>
<reference evidence="6" key="1">
    <citation type="journal article" date="2020" name="Nat. Ecol. Evol.">
        <title>Deeply conserved synteny resolves early events in vertebrate evolution.</title>
        <authorList>
            <person name="Simakov O."/>
            <person name="Marletaz F."/>
            <person name="Yue J.X."/>
            <person name="O'Connell B."/>
            <person name="Jenkins J."/>
            <person name="Brandt A."/>
            <person name="Calef R."/>
            <person name="Tung C.H."/>
            <person name="Huang T.K."/>
            <person name="Schmutz J."/>
            <person name="Satoh N."/>
            <person name="Yu J.K."/>
            <person name="Putnam N.H."/>
            <person name="Green R.E."/>
            <person name="Rokhsar D.S."/>
        </authorList>
    </citation>
    <scope>NUCLEOTIDE SEQUENCE [LARGE SCALE GENOMIC DNA]</scope>
    <source>
        <strain evidence="6">S238N-H82</strain>
    </source>
</reference>
<dbReference type="InterPro" id="IPR001680">
    <property type="entry name" value="WD40_rpt"/>
</dbReference>
<evidence type="ECO:0000256" key="5">
    <source>
        <dbReference type="PROSITE-ProRule" id="PRU00221"/>
    </source>
</evidence>
<evidence type="ECO:0000256" key="3">
    <source>
        <dbReference type="ARBA" id="ARBA00022737"/>
    </source>
</evidence>
<keyword evidence="3" id="KW-0677">Repeat</keyword>
<protein>
    <submittedName>
        <fullName evidence="7">Nucleoporin Nup43-like</fullName>
    </submittedName>
</protein>
<dbReference type="InterPro" id="IPR015943">
    <property type="entry name" value="WD40/YVTN_repeat-like_dom_sf"/>
</dbReference>
<dbReference type="Proteomes" id="UP000001554">
    <property type="component" value="Chromosome 9"/>
</dbReference>
<dbReference type="OrthoDB" id="9890280at2759"/>
<dbReference type="RefSeq" id="XP_035685713.1">
    <property type="nucleotide sequence ID" value="XM_035829820.1"/>
</dbReference>
<evidence type="ECO:0000256" key="2">
    <source>
        <dbReference type="ARBA" id="ARBA00022574"/>
    </source>
</evidence>
<dbReference type="PROSITE" id="PS50082">
    <property type="entry name" value="WD_REPEATS_2"/>
    <property type="match status" value="1"/>
</dbReference>
<dbReference type="InterPro" id="IPR019775">
    <property type="entry name" value="WD40_repeat_CS"/>
</dbReference>
<dbReference type="OMA" id="HDGDVMD"/>
<dbReference type="Gene3D" id="2.130.10.10">
    <property type="entry name" value="YVTN repeat-like/Quinoprotein amine dehydrogenase"/>
    <property type="match status" value="1"/>
</dbReference>